<dbReference type="GO" id="GO:0004722">
    <property type="term" value="F:protein serine/threonine phosphatase activity"/>
    <property type="evidence" value="ECO:0007669"/>
    <property type="project" value="UniProtKB-EC"/>
</dbReference>
<dbReference type="EMBL" id="JASAOG010000208">
    <property type="protein sequence ID" value="KAK0043962.1"/>
    <property type="molecule type" value="Genomic_DNA"/>
</dbReference>
<keyword evidence="4" id="KW-0479">Metal-binding</keyword>
<protein>
    <recommendedName>
        <fullName evidence="3">protein-serine/threonine phosphatase</fullName>
        <ecNumber evidence="3">3.1.3.16</ecNumber>
    </recommendedName>
</protein>
<dbReference type="SMART" id="SM00332">
    <property type="entry name" value="PP2Cc"/>
    <property type="match status" value="1"/>
</dbReference>
<evidence type="ECO:0000256" key="7">
    <source>
        <dbReference type="ARBA" id="ARBA00022912"/>
    </source>
</evidence>
<dbReference type="SUPFAM" id="SSF81606">
    <property type="entry name" value="PP2C-like"/>
    <property type="match status" value="1"/>
</dbReference>
<evidence type="ECO:0000256" key="6">
    <source>
        <dbReference type="ARBA" id="ARBA00022842"/>
    </source>
</evidence>
<feature type="compositionally biased region" description="Basic and acidic residues" evidence="10">
    <location>
        <begin position="134"/>
        <end position="146"/>
    </location>
</feature>
<evidence type="ECO:0000256" key="9">
    <source>
        <dbReference type="RuleBase" id="RU003465"/>
    </source>
</evidence>
<name>A0AAD8AX48_BIOPF</name>
<feature type="region of interest" description="Disordered" evidence="10">
    <location>
        <begin position="122"/>
        <end position="146"/>
    </location>
</feature>
<keyword evidence="13" id="KW-1185">Reference proteome</keyword>
<dbReference type="Pfam" id="PF00481">
    <property type="entry name" value="PP2C"/>
    <property type="match status" value="2"/>
</dbReference>
<feature type="domain" description="PPM-type phosphatase" evidence="11">
    <location>
        <begin position="23"/>
        <end position="555"/>
    </location>
</feature>
<feature type="region of interest" description="Disordered" evidence="10">
    <location>
        <begin position="564"/>
        <end position="608"/>
    </location>
</feature>
<feature type="compositionally biased region" description="Acidic residues" evidence="10">
    <location>
        <begin position="124"/>
        <end position="133"/>
    </location>
</feature>
<accession>A0AAD8AX48</accession>
<reference evidence="12" key="1">
    <citation type="journal article" date="2023" name="PLoS Negl. Trop. Dis.">
        <title>A genome sequence for Biomphalaria pfeifferi, the major vector snail for the human-infecting parasite Schistosoma mansoni.</title>
        <authorList>
            <person name="Bu L."/>
            <person name="Lu L."/>
            <person name="Laidemitt M.R."/>
            <person name="Zhang S.M."/>
            <person name="Mutuku M."/>
            <person name="Mkoji G."/>
            <person name="Steinauer M."/>
            <person name="Loker E.S."/>
        </authorList>
    </citation>
    <scope>NUCLEOTIDE SEQUENCE</scope>
    <source>
        <strain evidence="12">KasaAsao</strain>
    </source>
</reference>
<evidence type="ECO:0000256" key="4">
    <source>
        <dbReference type="ARBA" id="ARBA00022723"/>
    </source>
</evidence>
<feature type="compositionally biased region" description="Low complexity" evidence="10">
    <location>
        <begin position="190"/>
        <end position="203"/>
    </location>
</feature>
<dbReference type="GO" id="GO:0046872">
    <property type="term" value="F:metal ion binding"/>
    <property type="evidence" value="ECO:0007669"/>
    <property type="project" value="UniProtKB-KW"/>
</dbReference>
<keyword evidence="5 9" id="KW-0378">Hydrolase</keyword>
<feature type="region of interest" description="Disordered" evidence="10">
    <location>
        <begin position="179"/>
        <end position="377"/>
    </location>
</feature>
<organism evidence="12 13">
    <name type="scientific">Biomphalaria pfeifferi</name>
    <name type="common">Bloodfluke planorb</name>
    <name type="synonym">Freshwater snail</name>
    <dbReference type="NCBI Taxonomy" id="112525"/>
    <lineage>
        <taxon>Eukaryota</taxon>
        <taxon>Metazoa</taxon>
        <taxon>Spiralia</taxon>
        <taxon>Lophotrochozoa</taxon>
        <taxon>Mollusca</taxon>
        <taxon>Gastropoda</taxon>
        <taxon>Heterobranchia</taxon>
        <taxon>Euthyneura</taxon>
        <taxon>Panpulmonata</taxon>
        <taxon>Hygrophila</taxon>
        <taxon>Lymnaeoidea</taxon>
        <taxon>Planorbidae</taxon>
        <taxon>Biomphalaria</taxon>
    </lineage>
</organism>
<dbReference type="Proteomes" id="UP001233172">
    <property type="component" value="Unassembled WGS sequence"/>
</dbReference>
<evidence type="ECO:0000259" key="11">
    <source>
        <dbReference type="PROSITE" id="PS51746"/>
    </source>
</evidence>
<evidence type="ECO:0000256" key="5">
    <source>
        <dbReference type="ARBA" id="ARBA00022801"/>
    </source>
</evidence>
<gene>
    <name evidence="12" type="ORF">Bpfe_026637</name>
</gene>
<feature type="compositionally biased region" description="Acidic residues" evidence="10">
    <location>
        <begin position="326"/>
        <end position="377"/>
    </location>
</feature>
<feature type="compositionally biased region" description="Basic and acidic residues" evidence="10">
    <location>
        <begin position="235"/>
        <end position="263"/>
    </location>
</feature>
<feature type="compositionally biased region" description="Low complexity" evidence="10">
    <location>
        <begin position="265"/>
        <end position="288"/>
    </location>
</feature>
<comment type="similarity">
    <text evidence="2 9">Belongs to the PP2C family.</text>
</comment>
<dbReference type="Gene3D" id="3.60.40.10">
    <property type="entry name" value="PPM-type phosphatase domain"/>
    <property type="match status" value="2"/>
</dbReference>
<feature type="compositionally biased region" description="Polar residues" evidence="10">
    <location>
        <begin position="564"/>
        <end position="574"/>
    </location>
</feature>
<evidence type="ECO:0000256" key="10">
    <source>
        <dbReference type="SAM" id="MobiDB-lite"/>
    </source>
</evidence>
<evidence type="ECO:0000256" key="1">
    <source>
        <dbReference type="ARBA" id="ARBA00001936"/>
    </source>
</evidence>
<evidence type="ECO:0000313" key="12">
    <source>
        <dbReference type="EMBL" id="KAK0043962.1"/>
    </source>
</evidence>
<reference evidence="12" key="2">
    <citation type="submission" date="2023-04" db="EMBL/GenBank/DDBJ databases">
        <authorList>
            <person name="Bu L."/>
            <person name="Lu L."/>
            <person name="Laidemitt M.R."/>
            <person name="Zhang S.M."/>
            <person name="Mutuku M."/>
            <person name="Mkoji G."/>
            <person name="Steinauer M."/>
            <person name="Loker E.S."/>
        </authorList>
    </citation>
    <scope>NUCLEOTIDE SEQUENCE</scope>
    <source>
        <strain evidence="12">KasaAsao</strain>
        <tissue evidence="12">Whole Snail</tissue>
    </source>
</reference>
<feature type="compositionally biased region" description="Basic and acidic residues" evidence="10">
    <location>
        <begin position="577"/>
        <end position="597"/>
    </location>
</feature>
<proteinExistence type="inferred from homology"/>
<dbReference type="CDD" id="cd00143">
    <property type="entry name" value="PP2Cc"/>
    <property type="match status" value="1"/>
</dbReference>
<dbReference type="PANTHER" id="PTHR13832:SF803">
    <property type="entry name" value="PROTEIN PHOSPHATASE 1G"/>
    <property type="match status" value="1"/>
</dbReference>
<dbReference type="PROSITE" id="PS01032">
    <property type="entry name" value="PPM_1"/>
    <property type="match status" value="1"/>
</dbReference>
<dbReference type="InterPro" id="IPR015655">
    <property type="entry name" value="PP2C"/>
</dbReference>
<evidence type="ECO:0000256" key="3">
    <source>
        <dbReference type="ARBA" id="ARBA00013081"/>
    </source>
</evidence>
<evidence type="ECO:0000313" key="13">
    <source>
        <dbReference type="Proteomes" id="UP001233172"/>
    </source>
</evidence>
<dbReference type="EC" id="3.1.3.16" evidence="3"/>
<keyword evidence="7 9" id="KW-0904">Protein phosphatase</keyword>
<comment type="cofactor">
    <cofactor evidence="1">
        <name>Mn(2+)</name>
        <dbReference type="ChEBI" id="CHEBI:29035"/>
    </cofactor>
</comment>
<dbReference type="InterPro" id="IPR000222">
    <property type="entry name" value="PP2C_BS"/>
</dbReference>
<dbReference type="InterPro" id="IPR001932">
    <property type="entry name" value="PPM-type_phosphatase-like_dom"/>
</dbReference>
<dbReference type="AlphaFoldDB" id="A0AAD8AX48"/>
<comment type="caution">
    <text evidence="12">The sequence shown here is derived from an EMBL/GenBank/DDBJ whole genome shotgun (WGS) entry which is preliminary data.</text>
</comment>
<dbReference type="PANTHER" id="PTHR13832">
    <property type="entry name" value="PROTEIN PHOSPHATASE 2C"/>
    <property type="match status" value="1"/>
</dbReference>
<dbReference type="InterPro" id="IPR036457">
    <property type="entry name" value="PPM-type-like_dom_sf"/>
</dbReference>
<keyword evidence="6" id="KW-0460">Magnesium</keyword>
<dbReference type="PROSITE" id="PS51746">
    <property type="entry name" value="PPM_2"/>
    <property type="match status" value="1"/>
</dbReference>
<sequence length="626" mass="68157">MGVYLSSPVTDKDSIDQKCDNFIYGASSMQGWRITQEDAHNCIPNFHAATNTSFFAVYDGHGGSEVAKYCEKHFPDFVKTLMAEQDGFSDNIKQFIQLAFLTFDATLTDENVIKELKELAGKDDDVEDEEEGDPVGRTETDMLKEEANMPLDQLLAQYKSKDENKDFKSPFLIAQRKTFKGSKKDDENGDASSMSLSSSSSAAKDQDSDTLLNGVDNENNSSSCADLEILDNETNSDKQKDSVIENNNEKSPADLDSKTDKEVTCSSSSTGGSSCITSGSSSISGSSSAEAALPNEEQPSGSGLSSPGIRKSKAKAAAEMAKLDDDVNSSDEEDDDDDEEDEDMWEDMSDDDDEDDDEDGDQDEDVPMMDVSNEEPGSDSGCTACVCLLQGKQLIVANAGDSRCVLSRAGKAIELSFDHKPEDECEKTRIERAGGKVTSDGRVNGGLNLSRAIGDHVYKRNKDLPAKEQMITSLPDVEIAKLCPEDQFFVVACDGIWNYMSSQEVVDYVLEKLKDPEKRQKPSLICEELFDHCLAPNTFGDGTGCDNMTCIIVVLDSFQPATSEKVSTQASENVPHNVEEDRDVPLKGSDSADKTEQDATGSIKRCSDNVEANEGKRIKLGGEELV</sequence>
<keyword evidence="8" id="KW-0464">Manganese</keyword>
<evidence type="ECO:0000256" key="2">
    <source>
        <dbReference type="ARBA" id="ARBA00006702"/>
    </source>
</evidence>
<evidence type="ECO:0000256" key="8">
    <source>
        <dbReference type="ARBA" id="ARBA00023211"/>
    </source>
</evidence>